<keyword evidence="8" id="KW-0028">Amino-acid biosynthesis</keyword>
<comment type="subunit">
    <text evidence="3 8">Heterotetramer of two alpha and two beta chains.</text>
</comment>
<feature type="site" description="Involved in the stabilization of negative charge on the oxyanion by the formation of the oxyanion hole" evidence="8">
    <location>
        <position position="115"/>
    </location>
</feature>
<organism evidence="9 10">
    <name type="scientific">Micromonospora craniellae</name>
    <dbReference type="NCBI Taxonomy" id="2294034"/>
    <lineage>
        <taxon>Bacteria</taxon>
        <taxon>Bacillati</taxon>
        <taxon>Actinomycetota</taxon>
        <taxon>Actinomycetes</taxon>
        <taxon>Micromonosporales</taxon>
        <taxon>Micromonosporaceae</taxon>
        <taxon>Micromonospora</taxon>
    </lineage>
</organism>
<dbReference type="InterPro" id="IPR042195">
    <property type="entry name" value="ArgJ_beta_C"/>
</dbReference>
<keyword evidence="4 8" id="KW-0963">Cytoplasm</keyword>
<dbReference type="Gene3D" id="3.10.20.340">
    <property type="entry name" value="ArgJ beta chain, C-terminal domain"/>
    <property type="match status" value="1"/>
</dbReference>
<dbReference type="GO" id="GO:0004358">
    <property type="term" value="F:L-glutamate N-acetyltransferase activity, acting on acetyl-L-ornithine as donor"/>
    <property type="evidence" value="ECO:0007669"/>
    <property type="project" value="UniProtKB-UniRule"/>
</dbReference>
<evidence type="ECO:0000256" key="8">
    <source>
        <dbReference type="HAMAP-Rule" id="MF_01106"/>
    </source>
</evidence>
<dbReference type="NCBIfam" id="TIGR00120">
    <property type="entry name" value="ArgJ"/>
    <property type="match status" value="1"/>
</dbReference>
<feature type="chain" id="PRO_5023431825" description="Arginine biosynthesis bifunctional protein ArgJ alpha chain" evidence="8">
    <location>
        <begin position="1"/>
        <end position="184"/>
    </location>
</feature>
<evidence type="ECO:0000256" key="1">
    <source>
        <dbReference type="ARBA" id="ARBA00004496"/>
    </source>
</evidence>
<keyword evidence="8" id="KW-0055">Arginine biosynthesis</keyword>
<dbReference type="NCBIfam" id="NF003802">
    <property type="entry name" value="PRK05388.1"/>
    <property type="match status" value="1"/>
</dbReference>
<keyword evidence="10" id="KW-1185">Reference proteome</keyword>
<keyword evidence="7 8" id="KW-0012">Acyltransferase</keyword>
<dbReference type="AlphaFoldDB" id="A0A372FU49"/>
<dbReference type="PANTHER" id="PTHR23100:SF0">
    <property type="entry name" value="ARGININE BIOSYNTHESIS BIFUNCTIONAL PROTEIN ARGJ, MITOCHONDRIAL"/>
    <property type="match status" value="1"/>
</dbReference>
<comment type="catalytic activity">
    <reaction evidence="8">
        <text>L-glutamate + acetyl-CoA = N-acetyl-L-glutamate + CoA + H(+)</text>
        <dbReference type="Rhea" id="RHEA:24292"/>
        <dbReference type="ChEBI" id="CHEBI:15378"/>
        <dbReference type="ChEBI" id="CHEBI:29985"/>
        <dbReference type="ChEBI" id="CHEBI:44337"/>
        <dbReference type="ChEBI" id="CHEBI:57287"/>
        <dbReference type="ChEBI" id="CHEBI:57288"/>
        <dbReference type="EC" id="2.3.1.1"/>
    </reaction>
</comment>
<keyword evidence="6 8" id="KW-0068">Autocatalytic cleavage</keyword>
<dbReference type="EC" id="2.3.1.1" evidence="8"/>
<evidence type="ECO:0000313" key="10">
    <source>
        <dbReference type="Proteomes" id="UP000262621"/>
    </source>
</evidence>
<sequence length="389" mass="39226">MTATTPAGFRAAGVAAGLKASGASDVALVVNDGPDAGVAAVFTSNRVKAAPVIWTQQVVHGGLVRVVVLNSGGANACTGPAGFQDTHATAEHTAAELTSVSGRAYGAGEVAVCSTGLIGERLPMDKLLPGVGAAVRALTGDGGDAAAEAIMTTDSRPKTAVTRGDGWTVGGMAKGAGMLAPGMATMLCVLTTDAVATPETLGAALRAATRVTFDRVDSDGCMSTNDTVLLLASGASGVAPTEAELTDTVTAACHDLARQLLADAEGATKEVAIEVVGAANEDEAVEVGRSVARNNLVKTALFGNDPNWGRILAAVGTTSATFEPDEIDVAVNGIWICRSGAAAEDRSRVDLTGRDVTIRIDLHAGAAEATVWTNDLSHGYVHENSAYST</sequence>
<gene>
    <name evidence="8 9" type="primary">argJ</name>
    <name evidence="9" type="ORF">D0Q02_23405</name>
</gene>
<dbReference type="Proteomes" id="UP000262621">
    <property type="component" value="Unassembled WGS sequence"/>
</dbReference>
<accession>A0A372FU49</accession>
<dbReference type="OrthoDB" id="9804242at2"/>
<feature type="binding site" evidence="8">
    <location>
        <position position="174"/>
    </location>
    <ligand>
        <name>substrate</name>
    </ligand>
</feature>
<feature type="site" description="Cleavage; by autolysis" evidence="8">
    <location>
        <begin position="184"/>
        <end position="185"/>
    </location>
</feature>
<comment type="pathway">
    <text evidence="8">Amino-acid biosynthesis; L-arginine biosynthesis; L-ornithine and N-acetyl-L-glutamate from L-glutamate and N(2)-acetyl-L-ornithine (cyclic): step 1/1.</text>
</comment>
<dbReference type="GO" id="GO:0006592">
    <property type="term" value="P:ornithine biosynthetic process"/>
    <property type="evidence" value="ECO:0007669"/>
    <property type="project" value="TreeGrafter"/>
</dbReference>
<feature type="active site" description="Nucleophile" evidence="8">
    <location>
        <position position="185"/>
    </location>
</feature>
<comment type="caution">
    <text evidence="9">The sequence shown here is derived from an EMBL/GenBank/DDBJ whole genome shotgun (WGS) entry which is preliminary data.</text>
</comment>
<dbReference type="EMBL" id="QVFU01000034">
    <property type="protein sequence ID" value="RFS44228.1"/>
    <property type="molecule type" value="Genomic_DNA"/>
</dbReference>
<evidence type="ECO:0000256" key="6">
    <source>
        <dbReference type="ARBA" id="ARBA00022813"/>
    </source>
</evidence>
<reference evidence="9 10" key="1">
    <citation type="submission" date="2018-08" db="EMBL/GenBank/DDBJ databases">
        <title>Verrucosispora craniellae sp. nov., isolated from a marine sponge in the South China Sea.</title>
        <authorList>
            <person name="Li L."/>
            <person name="Lin H.W."/>
        </authorList>
    </citation>
    <scope>NUCLEOTIDE SEQUENCE [LARGE SCALE GENOMIC DNA]</scope>
    <source>
        <strain evidence="9 10">LHW63014</strain>
    </source>
</reference>
<comment type="pathway">
    <text evidence="8">Amino-acid biosynthesis; L-arginine biosynthesis; N(2)-acetyl-L-ornithine from L-glutamate: step 1/4.</text>
</comment>
<dbReference type="SUPFAM" id="SSF56266">
    <property type="entry name" value="DmpA/ArgJ-like"/>
    <property type="match status" value="1"/>
</dbReference>
<dbReference type="EC" id="2.3.1.35" evidence="8"/>
<dbReference type="FunFam" id="3.10.20.340:FF:000003">
    <property type="entry name" value="Arginine biosynthesis bifunctional protein ArgJ"/>
    <property type="match status" value="1"/>
</dbReference>
<dbReference type="CDD" id="cd02152">
    <property type="entry name" value="OAT"/>
    <property type="match status" value="1"/>
</dbReference>
<evidence type="ECO:0000256" key="5">
    <source>
        <dbReference type="ARBA" id="ARBA00022679"/>
    </source>
</evidence>
<dbReference type="InterPro" id="IPR002813">
    <property type="entry name" value="Arg_biosynth_ArgJ"/>
</dbReference>
<keyword evidence="5 8" id="KW-0808">Transferase</keyword>
<feature type="binding site" evidence="8">
    <location>
        <position position="265"/>
    </location>
    <ligand>
        <name>substrate</name>
    </ligand>
</feature>
<feature type="binding site" evidence="8">
    <location>
        <position position="185"/>
    </location>
    <ligand>
        <name>substrate</name>
    </ligand>
</feature>
<feature type="site" description="Involved in the stabilization of negative charge on the oxyanion by the formation of the oxyanion hole" evidence="8">
    <location>
        <position position="116"/>
    </location>
</feature>
<dbReference type="GO" id="GO:0004042">
    <property type="term" value="F:L-glutamate N-acetyltransferase activity"/>
    <property type="evidence" value="ECO:0007669"/>
    <property type="project" value="UniProtKB-UniRule"/>
</dbReference>
<dbReference type="GO" id="GO:0006526">
    <property type="term" value="P:L-arginine biosynthetic process"/>
    <property type="evidence" value="ECO:0007669"/>
    <property type="project" value="UniProtKB-UniRule"/>
</dbReference>
<dbReference type="PANTHER" id="PTHR23100">
    <property type="entry name" value="ARGININE BIOSYNTHESIS BIFUNCTIONAL PROTEIN ARGJ"/>
    <property type="match status" value="1"/>
</dbReference>
<dbReference type="RefSeq" id="WP_117230171.1">
    <property type="nucleotide sequence ID" value="NZ_CP061725.1"/>
</dbReference>
<evidence type="ECO:0000256" key="7">
    <source>
        <dbReference type="ARBA" id="ARBA00023315"/>
    </source>
</evidence>
<comment type="similarity">
    <text evidence="2 8">Belongs to the ArgJ family.</text>
</comment>
<comment type="function">
    <text evidence="8">Catalyzes two activities which are involved in the cyclic version of arginine biosynthesis: the synthesis of N-acetylglutamate from glutamate and acetyl-CoA as the acetyl donor, and of ornithine by transacetylation between N(2)-acetylornithine and glutamate.</text>
</comment>
<comment type="subcellular location">
    <subcellularLocation>
        <location evidence="1 8">Cytoplasm</location>
    </subcellularLocation>
</comment>
<comment type="catalytic activity">
    <reaction evidence="8">
        <text>N(2)-acetyl-L-ornithine + L-glutamate = N-acetyl-L-glutamate + L-ornithine</text>
        <dbReference type="Rhea" id="RHEA:15349"/>
        <dbReference type="ChEBI" id="CHEBI:29985"/>
        <dbReference type="ChEBI" id="CHEBI:44337"/>
        <dbReference type="ChEBI" id="CHEBI:46911"/>
        <dbReference type="ChEBI" id="CHEBI:57805"/>
        <dbReference type="EC" id="2.3.1.35"/>
    </reaction>
</comment>
<evidence type="ECO:0000256" key="2">
    <source>
        <dbReference type="ARBA" id="ARBA00006774"/>
    </source>
</evidence>
<feature type="binding site" evidence="8">
    <location>
        <position position="384"/>
    </location>
    <ligand>
        <name>substrate</name>
    </ligand>
</feature>
<name>A0A372FU49_9ACTN</name>
<dbReference type="Gene3D" id="3.60.70.12">
    <property type="entry name" value="L-amino peptidase D-ALA esterase/amidase"/>
    <property type="match status" value="1"/>
</dbReference>
<feature type="chain" id="PRO_5023431826" description="Arginine biosynthesis bifunctional protein ArgJ beta chain" evidence="8">
    <location>
        <begin position="185"/>
        <end position="389"/>
    </location>
</feature>
<dbReference type="InterPro" id="IPR016117">
    <property type="entry name" value="ArgJ-like_dom_sf"/>
</dbReference>
<dbReference type="GO" id="GO:0005737">
    <property type="term" value="C:cytoplasm"/>
    <property type="evidence" value="ECO:0007669"/>
    <property type="project" value="UniProtKB-SubCell"/>
</dbReference>
<proteinExistence type="inferred from homology"/>
<feature type="binding site" evidence="8">
    <location>
        <position position="152"/>
    </location>
    <ligand>
        <name>substrate</name>
    </ligand>
</feature>
<protein>
    <recommendedName>
        <fullName evidence="8">Arginine biosynthesis bifunctional protein ArgJ</fullName>
    </recommendedName>
    <domain>
        <recommendedName>
            <fullName evidence="8">Glutamate N-acetyltransferase</fullName>
            <ecNumber evidence="8">2.3.1.35</ecNumber>
        </recommendedName>
        <alternativeName>
            <fullName evidence="8">Ornithine acetyltransferase</fullName>
            <shortName evidence="8">OATase</shortName>
        </alternativeName>
        <alternativeName>
            <fullName evidence="8">Ornithine transacetylase</fullName>
        </alternativeName>
    </domain>
    <domain>
        <recommendedName>
            <fullName evidence="8">Amino-acid acetyltransferase</fullName>
            <ecNumber evidence="8">2.3.1.1</ecNumber>
        </recommendedName>
        <alternativeName>
            <fullName evidence="8">N-acetylglutamate synthase</fullName>
            <shortName evidence="8">AGSase</shortName>
        </alternativeName>
    </domain>
    <component>
        <recommendedName>
            <fullName evidence="8">Arginine biosynthesis bifunctional protein ArgJ alpha chain</fullName>
        </recommendedName>
    </component>
    <component>
        <recommendedName>
            <fullName evidence="8">Arginine biosynthesis bifunctional protein ArgJ beta chain</fullName>
        </recommendedName>
    </component>
</protein>
<dbReference type="Pfam" id="PF01960">
    <property type="entry name" value="ArgJ"/>
    <property type="match status" value="1"/>
</dbReference>
<evidence type="ECO:0000256" key="4">
    <source>
        <dbReference type="ARBA" id="ARBA00022490"/>
    </source>
</evidence>
<dbReference type="UniPathway" id="UPA00068">
    <property type="reaction ID" value="UER00106"/>
</dbReference>
<keyword evidence="8" id="KW-0511">Multifunctional enzyme</keyword>
<evidence type="ECO:0000256" key="3">
    <source>
        <dbReference type="ARBA" id="ARBA00011475"/>
    </source>
</evidence>
<evidence type="ECO:0000313" key="9">
    <source>
        <dbReference type="EMBL" id="RFS44228.1"/>
    </source>
</evidence>
<dbReference type="HAMAP" id="MF_01106">
    <property type="entry name" value="ArgJ"/>
    <property type="match status" value="1"/>
</dbReference>
<feature type="binding site" evidence="8">
    <location>
        <position position="389"/>
    </location>
    <ligand>
        <name>substrate</name>
    </ligand>
</feature>